<evidence type="ECO:0000256" key="3">
    <source>
        <dbReference type="ARBA" id="ARBA00022741"/>
    </source>
</evidence>
<comment type="caution">
    <text evidence="10">The sequence shown here is derived from an EMBL/GenBank/DDBJ whole genome shotgun (WGS) entry which is preliminary data.</text>
</comment>
<dbReference type="Proteomes" id="UP001497392">
    <property type="component" value="Unassembled WGS sequence"/>
</dbReference>
<keyword evidence="11" id="KW-1185">Reference proteome</keyword>
<keyword evidence="6" id="KW-0505">Motor protein</keyword>
<evidence type="ECO:0000259" key="9">
    <source>
        <dbReference type="PROSITE" id="PS50067"/>
    </source>
</evidence>
<feature type="domain" description="Kinesin motor" evidence="9">
    <location>
        <begin position="14"/>
        <end position="258"/>
    </location>
</feature>
<dbReference type="Pfam" id="PF00225">
    <property type="entry name" value="Kinesin"/>
    <property type="match status" value="1"/>
</dbReference>
<gene>
    <name evidence="10" type="primary">g10980</name>
    <name evidence="10" type="ORF">VP750_LOCUS9839</name>
</gene>
<evidence type="ECO:0000313" key="10">
    <source>
        <dbReference type="EMBL" id="CAL5227933.1"/>
    </source>
</evidence>
<comment type="similarity">
    <text evidence="7">Belongs to the TRAFAC class myosin-kinesin ATPase superfamily. Kinesin family.</text>
</comment>
<evidence type="ECO:0000256" key="5">
    <source>
        <dbReference type="ARBA" id="ARBA00023054"/>
    </source>
</evidence>
<evidence type="ECO:0000256" key="6">
    <source>
        <dbReference type="ARBA" id="ARBA00023175"/>
    </source>
</evidence>
<proteinExistence type="inferred from homology"/>
<dbReference type="PROSITE" id="PS50067">
    <property type="entry name" value="KINESIN_MOTOR_2"/>
    <property type="match status" value="1"/>
</dbReference>
<dbReference type="InterPro" id="IPR027417">
    <property type="entry name" value="P-loop_NTPase"/>
</dbReference>
<dbReference type="EMBL" id="CAXHTA020000017">
    <property type="protein sequence ID" value="CAL5227933.1"/>
    <property type="molecule type" value="Genomic_DNA"/>
</dbReference>
<keyword evidence="4" id="KW-0067">ATP-binding</keyword>
<reference evidence="10 11" key="1">
    <citation type="submission" date="2024-06" db="EMBL/GenBank/DDBJ databases">
        <authorList>
            <person name="Kraege A."/>
            <person name="Thomma B."/>
        </authorList>
    </citation>
    <scope>NUCLEOTIDE SEQUENCE [LARGE SCALE GENOMIC DNA]</scope>
</reference>
<evidence type="ECO:0000313" key="11">
    <source>
        <dbReference type="Proteomes" id="UP001497392"/>
    </source>
</evidence>
<keyword evidence="3" id="KW-0547">Nucleotide-binding</keyword>
<comment type="subcellular location">
    <subcellularLocation>
        <location evidence="1">Cytoplasm</location>
    </subcellularLocation>
</comment>
<dbReference type="SUPFAM" id="SSF52540">
    <property type="entry name" value="P-loop containing nucleoside triphosphate hydrolases"/>
    <property type="match status" value="1"/>
</dbReference>
<organism evidence="10 11">
    <name type="scientific">Coccomyxa viridis</name>
    <dbReference type="NCBI Taxonomy" id="1274662"/>
    <lineage>
        <taxon>Eukaryota</taxon>
        <taxon>Viridiplantae</taxon>
        <taxon>Chlorophyta</taxon>
        <taxon>core chlorophytes</taxon>
        <taxon>Trebouxiophyceae</taxon>
        <taxon>Trebouxiophyceae incertae sedis</taxon>
        <taxon>Coccomyxaceae</taxon>
        <taxon>Coccomyxa</taxon>
    </lineage>
</organism>
<keyword evidence="2" id="KW-0963">Cytoplasm</keyword>
<dbReference type="PANTHER" id="PTHR47969:SF15">
    <property type="entry name" value="CHROMOSOME-ASSOCIATED KINESIN KIF4A-RELATED"/>
    <property type="match status" value="1"/>
</dbReference>
<dbReference type="Gene3D" id="3.40.850.10">
    <property type="entry name" value="Kinesin motor domain"/>
    <property type="match status" value="1"/>
</dbReference>
<evidence type="ECO:0000256" key="7">
    <source>
        <dbReference type="PROSITE-ProRule" id="PRU00283"/>
    </source>
</evidence>
<name>A0ABP1GCM0_9CHLO</name>
<sequence>MVPSDVGQTRNTSNIRVIARVRPPVASEKSGCTVCPLDNTLEVVSQDGSSLQFILDKVHGLPNGDSNTQADVFSDIQDIVLRPLEGLNGCVMIYGQTGSGKAYTMAGDVSDSTEQGLISRSIKHLAQGITGTTDGSEFEVYSCVAELSQESAKELVRGLHILADSTADTSLAVQQSKALGFLMTELMQMSAKGKLVDLTQQGHSDALARQTAAFTMKAATRCSHVIINLTVHRHLPGGGDTCGKLTLVKLAGSEEQDKILALGLCLALKGIAEGKASMALIICCSPAASDAEKTLSSLHFGAHARSIMTSMQASADGKHADIVKSRKVPTVETPAEVKEAIETMRASVEQFTQMLGELEEETSVQAPAVSAAAGAHLAQLTAVLDSLMELQTENTTVSEETMDLAMTATERLEEAAGTCEKDRRLLEKVKEEQEEMKAREEIACMLDGADAAARPQANACAARPQEPQWTTMQGIASNQLWWLGVCLVISGVMSQGK</sequence>
<comment type="caution">
    <text evidence="7">Lacks conserved residue(s) required for the propagation of feature annotation.</text>
</comment>
<accession>A0ABP1GCM0</accession>
<protein>
    <submittedName>
        <fullName evidence="10">G10980 protein</fullName>
    </submittedName>
</protein>
<dbReference type="PANTHER" id="PTHR47969">
    <property type="entry name" value="CHROMOSOME-ASSOCIATED KINESIN KIF4A-RELATED"/>
    <property type="match status" value="1"/>
</dbReference>
<dbReference type="SMART" id="SM00129">
    <property type="entry name" value="KISc"/>
    <property type="match status" value="1"/>
</dbReference>
<evidence type="ECO:0000256" key="4">
    <source>
        <dbReference type="ARBA" id="ARBA00022840"/>
    </source>
</evidence>
<evidence type="ECO:0000256" key="2">
    <source>
        <dbReference type="ARBA" id="ARBA00022490"/>
    </source>
</evidence>
<dbReference type="Gene3D" id="1.20.58.1980">
    <property type="match status" value="1"/>
</dbReference>
<dbReference type="InterPro" id="IPR001752">
    <property type="entry name" value="Kinesin_motor_dom"/>
</dbReference>
<evidence type="ECO:0000256" key="8">
    <source>
        <dbReference type="SAM" id="Coils"/>
    </source>
</evidence>
<dbReference type="InterPro" id="IPR036961">
    <property type="entry name" value="Kinesin_motor_dom_sf"/>
</dbReference>
<evidence type="ECO:0000256" key="1">
    <source>
        <dbReference type="ARBA" id="ARBA00004496"/>
    </source>
</evidence>
<dbReference type="PRINTS" id="PR00380">
    <property type="entry name" value="KINESINHEAVY"/>
</dbReference>
<feature type="coiled-coil region" evidence="8">
    <location>
        <begin position="412"/>
        <end position="439"/>
    </location>
</feature>
<keyword evidence="5 8" id="KW-0175">Coiled coil</keyword>
<dbReference type="InterPro" id="IPR027640">
    <property type="entry name" value="Kinesin-like_fam"/>
</dbReference>